<dbReference type="InterPro" id="IPR019734">
    <property type="entry name" value="TPR_rpt"/>
</dbReference>
<dbReference type="GO" id="GO:0032259">
    <property type="term" value="P:methylation"/>
    <property type="evidence" value="ECO:0007669"/>
    <property type="project" value="UniProtKB-KW"/>
</dbReference>
<feature type="domain" description="CheR-type methyltransferase" evidence="7">
    <location>
        <begin position="5"/>
        <end position="289"/>
    </location>
</feature>
<dbReference type="PROSITE" id="PS50123">
    <property type="entry name" value="CHER"/>
    <property type="match status" value="1"/>
</dbReference>
<accession>A0ABV6YTK6</accession>
<dbReference type="SUPFAM" id="SSF47757">
    <property type="entry name" value="Chemotaxis receptor methyltransferase CheR, N-terminal domain"/>
    <property type="match status" value="1"/>
</dbReference>
<comment type="caution">
    <text evidence="8">The sequence shown here is derived from an EMBL/GenBank/DDBJ whole genome shotgun (WGS) entry which is preliminary data.</text>
</comment>
<dbReference type="SUPFAM" id="SSF48452">
    <property type="entry name" value="TPR-like"/>
    <property type="match status" value="1"/>
</dbReference>
<dbReference type="Gene3D" id="3.40.50.150">
    <property type="entry name" value="Vaccinia Virus protein VP39"/>
    <property type="match status" value="1"/>
</dbReference>
<dbReference type="InterPro" id="IPR029063">
    <property type="entry name" value="SAM-dependent_MTases_sf"/>
</dbReference>
<dbReference type="InterPro" id="IPR022642">
    <property type="entry name" value="CheR_C"/>
</dbReference>
<keyword evidence="5" id="KW-0949">S-adenosyl-L-methionine</keyword>
<reference evidence="8 9" key="1">
    <citation type="submission" date="2024-09" db="EMBL/GenBank/DDBJ databases">
        <title>Laminarin stimulates single cell rates of sulfate reduction while oxygen inhibits transcriptomic activity in coastal marine sediment.</title>
        <authorList>
            <person name="Lindsay M."/>
            <person name="Orcutt B."/>
            <person name="Emerson D."/>
            <person name="Stepanauskas R."/>
            <person name="D'Angelo T."/>
        </authorList>
    </citation>
    <scope>NUCLEOTIDE SEQUENCE [LARGE SCALE GENOMIC DNA]</scope>
    <source>
        <strain evidence="8">SAG AM-311-K15</strain>
    </source>
</reference>
<dbReference type="SUPFAM" id="SSF53335">
    <property type="entry name" value="S-adenosyl-L-methionine-dependent methyltransferases"/>
    <property type="match status" value="1"/>
</dbReference>
<dbReference type="PANTHER" id="PTHR24422:SF19">
    <property type="entry name" value="CHEMOTAXIS PROTEIN METHYLTRANSFERASE"/>
    <property type="match status" value="1"/>
</dbReference>
<comment type="catalytic activity">
    <reaction evidence="1">
        <text>L-glutamyl-[protein] + S-adenosyl-L-methionine = [protein]-L-glutamate 5-O-methyl ester + S-adenosyl-L-homocysteine</text>
        <dbReference type="Rhea" id="RHEA:24452"/>
        <dbReference type="Rhea" id="RHEA-COMP:10208"/>
        <dbReference type="Rhea" id="RHEA-COMP:10311"/>
        <dbReference type="ChEBI" id="CHEBI:29973"/>
        <dbReference type="ChEBI" id="CHEBI:57856"/>
        <dbReference type="ChEBI" id="CHEBI:59789"/>
        <dbReference type="ChEBI" id="CHEBI:82795"/>
        <dbReference type="EC" id="2.1.1.80"/>
    </reaction>
</comment>
<dbReference type="InterPro" id="IPR011990">
    <property type="entry name" value="TPR-like_helical_dom_sf"/>
</dbReference>
<dbReference type="Gene3D" id="1.25.40.10">
    <property type="entry name" value="Tetratricopeptide repeat domain"/>
    <property type="match status" value="1"/>
</dbReference>
<dbReference type="GO" id="GO:0008168">
    <property type="term" value="F:methyltransferase activity"/>
    <property type="evidence" value="ECO:0007669"/>
    <property type="project" value="UniProtKB-KW"/>
</dbReference>
<dbReference type="InterPro" id="IPR000780">
    <property type="entry name" value="CheR_MeTrfase"/>
</dbReference>
<dbReference type="PROSITE" id="PS50005">
    <property type="entry name" value="TPR"/>
    <property type="match status" value="1"/>
</dbReference>
<keyword evidence="6" id="KW-0802">TPR repeat</keyword>
<evidence type="ECO:0000313" key="8">
    <source>
        <dbReference type="EMBL" id="MFC1849521.1"/>
    </source>
</evidence>
<gene>
    <name evidence="8" type="ORF">ACFL27_04850</name>
</gene>
<dbReference type="Gene3D" id="1.10.155.10">
    <property type="entry name" value="Chemotaxis receptor methyltransferase CheR, N-terminal domain"/>
    <property type="match status" value="1"/>
</dbReference>
<dbReference type="InterPro" id="IPR050903">
    <property type="entry name" value="Bact_Chemotaxis_MeTrfase"/>
</dbReference>
<dbReference type="InterPro" id="IPR036804">
    <property type="entry name" value="CheR_N_sf"/>
</dbReference>
<proteinExistence type="predicted"/>
<sequence length="484" mass="56730">MSRGHYGSKVDLTPAEYSRFRDLILARTGLYYPEKKKKDLERGLAASLIQANIPDINTLYQHLQRFDEENPLWSVVINALTIGETYFFRNKLHFKVLKEYILKKFIDQKNEHERTLRIWSAGCASGEEPYSIAILLYETLPLLTQWKIQIFGTDINKRFLARALEGTYGLWSFRKVDKEIMKQYFIFRDNEFVLRPEIKQMVTFQYLNLLRNGYHSIYSYPNMFDLIICRNVTIYFDDESIRKIMQNFYRSLLPGGWLLVGQSEPQPKKYTDFKVHSYKGALVFRKSLPFEEEKEPLEHPDEYWLPPARTLTKTRIDLDWPTSQTELAGMELPLLPQKSSSFLKSSVQASEDTFQKTAQHDLNEARELANQGKLDAGERICLNLLKKNRLMPEVYYLLAMIATERNQLDEAERFYKKTVYLKSDFVMAQFGLFNLYLSQGDDKQAQIYFDNTRELLLKLPANGIVPHSDNLTATKLLDIIDINF</sequence>
<keyword evidence="4" id="KW-0808">Transferase</keyword>
<dbReference type="PANTHER" id="PTHR24422">
    <property type="entry name" value="CHEMOTAXIS PROTEIN METHYLTRANSFERASE"/>
    <property type="match status" value="1"/>
</dbReference>
<organism evidence="8 9">
    <name type="scientific">candidate division CSSED10-310 bacterium</name>
    <dbReference type="NCBI Taxonomy" id="2855610"/>
    <lineage>
        <taxon>Bacteria</taxon>
        <taxon>Bacteria division CSSED10-310</taxon>
    </lineage>
</organism>
<dbReference type="EC" id="2.1.1.80" evidence="2"/>
<evidence type="ECO:0000256" key="5">
    <source>
        <dbReference type="ARBA" id="ARBA00022691"/>
    </source>
</evidence>
<dbReference type="Proteomes" id="UP001594351">
    <property type="component" value="Unassembled WGS sequence"/>
</dbReference>
<dbReference type="PRINTS" id="PR00996">
    <property type="entry name" value="CHERMTFRASE"/>
</dbReference>
<evidence type="ECO:0000256" key="6">
    <source>
        <dbReference type="PROSITE-ProRule" id="PRU00339"/>
    </source>
</evidence>
<dbReference type="EMBL" id="JBHPBY010000043">
    <property type="protein sequence ID" value="MFC1849521.1"/>
    <property type="molecule type" value="Genomic_DNA"/>
</dbReference>
<evidence type="ECO:0000259" key="7">
    <source>
        <dbReference type="PROSITE" id="PS50123"/>
    </source>
</evidence>
<dbReference type="SMART" id="SM00138">
    <property type="entry name" value="MeTrc"/>
    <property type="match status" value="1"/>
</dbReference>
<keyword evidence="3 8" id="KW-0489">Methyltransferase</keyword>
<evidence type="ECO:0000256" key="1">
    <source>
        <dbReference type="ARBA" id="ARBA00001541"/>
    </source>
</evidence>
<evidence type="ECO:0000256" key="4">
    <source>
        <dbReference type="ARBA" id="ARBA00022679"/>
    </source>
</evidence>
<name>A0ABV6YTK6_UNCC1</name>
<protein>
    <recommendedName>
        <fullName evidence="2">protein-glutamate O-methyltransferase</fullName>
        <ecNumber evidence="2">2.1.1.80</ecNumber>
    </recommendedName>
</protein>
<evidence type="ECO:0000256" key="2">
    <source>
        <dbReference type="ARBA" id="ARBA00012534"/>
    </source>
</evidence>
<evidence type="ECO:0000256" key="3">
    <source>
        <dbReference type="ARBA" id="ARBA00022603"/>
    </source>
</evidence>
<evidence type="ECO:0000313" key="9">
    <source>
        <dbReference type="Proteomes" id="UP001594351"/>
    </source>
</evidence>
<feature type="repeat" description="TPR" evidence="6">
    <location>
        <begin position="392"/>
        <end position="425"/>
    </location>
</feature>
<keyword evidence="9" id="KW-1185">Reference proteome</keyword>
<dbReference type="Pfam" id="PF01739">
    <property type="entry name" value="CheR"/>
    <property type="match status" value="1"/>
</dbReference>